<dbReference type="GO" id="GO:0000981">
    <property type="term" value="F:DNA-binding transcription factor activity, RNA polymerase II-specific"/>
    <property type="evidence" value="ECO:0007669"/>
    <property type="project" value="UniProtKB-ARBA"/>
</dbReference>
<dbReference type="Gene3D" id="3.30.160.60">
    <property type="entry name" value="Classic Zinc Finger"/>
    <property type="match status" value="5"/>
</dbReference>
<evidence type="ECO:0000256" key="6">
    <source>
        <dbReference type="ARBA" id="ARBA00023015"/>
    </source>
</evidence>
<keyword evidence="4 9" id="KW-0863">Zinc-finger</keyword>
<feature type="domain" description="C2H2-type" evidence="11">
    <location>
        <begin position="145"/>
        <end position="174"/>
    </location>
</feature>
<feature type="domain" description="C2H2-type" evidence="11">
    <location>
        <begin position="114"/>
        <end position="144"/>
    </location>
</feature>
<reference evidence="12 13" key="1">
    <citation type="journal article" date="2014" name="Genome Announc.">
        <title>Draft genome sequence of Sclerotinia borealis, a psychrophilic plant pathogenic fungus.</title>
        <authorList>
            <person name="Mardanov A.V."/>
            <person name="Beletsky A.V."/>
            <person name="Kadnikov V.V."/>
            <person name="Ignatov A.N."/>
            <person name="Ravin N.V."/>
        </authorList>
    </citation>
    <scope>NUCLEOTIDE SEQUENCE [LARGE SCALE GENOMIC DNA]</scope>
    <source>
        <strain evidence="13">F-4157</strain>
    </source>
</reference>
<dbReference type="GO" id="GO:0008270">
    <property type="term" value="F:zinc ion binding"/>
    <property type="evidence" value="ECO:0007669"/>
    <property type="project" value="UniProtKB-KW"/>
</dbReference>
<evidence type="ECO:0000313" key="12">
    <source>
        <dbReference type="EMBL" id="ESZ93867.1"/>
    </source>
</evidence>
<keyword evidence="13" id="KW-1185">Reference proteome</keyword>
<keyword evidence="8" id="KW-0539">Nucleus</keyword>
<keyword evidence="5" id="KW-0862">Zinc</keyword>
<dbReference type="FunFam" id="3.30.160.60:FF:001102">
    <property type="entry name" value="Transcription factor IIIA"/>
    <property type="match status" value="1"/>
</dbReference>
<name>W9CAV2_SCLBF</name>
<dbReference type="InterPro" id="IPR051061">
    <property type="entry name" value="Zinc_finger_trans_reg"/>
</dbReference>
<evidence type="ECO:0000313" key="13">
    <source>
        <dbReference type="Proteomes" id="UP000019487"/>
    </source>
</evidence>
<dbReference type="SUPFAM" id="SSF57667">
    <property type="entry name" value="beta-beta-alpha zinc fingers"/>
    <property type="match status" value="3"/>
</dbReference>
<dbReference type="InterPro" id="IPR036236">
    <property type="entry name" value="Znf_C2H2_sf"/>
</dbReference>
<evidence type="ECO:0000256" key="7">
    <source>
        <dbReference type="ARBA" id="ARBA00023163"/>
    </source>
</evidence>
<dbReference type="AlphaFoldDB" id="W9CAV2"/>
<evidence type="ECO:0000256" key="10">
    <source>
        <dbReference type="SAM" id="MobiDB-lite"/>
    </source>
</evidence>
<evidence type="ECO:0000256" key="5">
    <source>
        <dbReference type="ARBA" id="ARBA00022833"/>
    </source>
</evidence>
<keyword evidence="2" id="KW-0479">Metal-binding</keyword>
<dbReference type="GO" id="GO:0005634">
    <property type="term" value="C:nucleus"/>
    <property type="evidence" value="ECO:0007669"/>
    <property type="project" value="UniProtKB-SubCell"/>
</dbReference>
<dbReference type="PANTHER" id="PTHR46179">
    <property type="entry name" value="ZINC FINGER PROTEIN"/>
    <property type="match status" value="1"/>
</dbReference>
<keyword evidence="6" id="KW-0805">Transcription regulation</keyword>
<dbReference type="InterPro" id="IPR013087">
    <property type="entry name" value="Znf_C2H2_type"/>
</dbReference>
<evidence type="ECO:0000256" key="1">
    <source>
        <dbReference type="ARBA" id="ARBA00004123"/>
    </source>
</evidence>
<protein>
    <recommendedName>
        <fullName evidence="11">C2H2-type domain-containing protein</fullName>
    </recommendedName>
</protein>
<keyword evidence="7" id="KW-0804">Transcription</keyword>
<dbReference type="GO" id="GO:0000978">
    <property type="term" value="F:RNA polymerase II cis-regulatory region sequence-specific DNA binding"/>
    <property type="evidence" value="ECO:0007669"/>
    <property type="project" value="UniProtKB-ARBA"/>
</dbReference>
<evidence type="ECO:0000256" key="9">
    <source>
        <dbReference type="PROSITE-ProRule" id="PRU00042"/>
    </source>
</evidence>
<dbReference type="Pfam" id="PF00096">
    <property type="entry name" value="zf-C2H2"/>
    <property type="match status" value="1"/>
</dbReference>
<gene>
    <name evidence="12" type="ORF">SBOR_5764</name>
</gene>
<sequence>MASNTRKRSEDASLEISTKRLRIDASSALPVADLLNDDNDDEYRQKQDDLSEDDTVEAADTPNTPNTPFSPAPGKKFPSEYKTIKCTHDGCVKTFNRPARLAAHLRSHANERPFVCTYEGCDKAYIEEKHLKQHIKGSHTHERQYTCDWEGCGKSFLTATRLRRHRDAHEGHERFRCTSHPPCNQTFRKHQTLQRHIRSDHLDLAPFPCTHVDPITNELCKAGFDASGGLKKHMERTHGVATFLCEECTLPGKFHEDGTPVPLAFTTYAKLQTHIKKEHANCMFCDRKCSSQQLLQKHIETQHSGSTLEERKNIPCEYPGCPKTFTKRANLQVHMRTVHDGQRFICGTFDVSQTPDLASWDGSDSCGKDFVSKVNLEDHVRTLHLSLPSLLNSKGRRNNGSQPRRSSRKIPEQTEIEELAGYDARRTIDCVVQGCPHKFMREYDFHEHMRINHQDINLLDGEDDMNIHMDMDMDMMGDFTYTNTGELPSLDFMNDNTNMDLNGLDVGMDVGMDMIDPALQLDALNPQDASVTESAAVSLAPSINKLDDAEAAEEEADIDIDWEFHRRALEGGQFWVGGDGDGDGQQVPEGVEWQKEQVEMRRLIDGDGEVLE</sequence>
<dbReference type="PROSITE" id="PS50157">
    <property type="entry name" value="ZINC_FINGER_C2H2_2"/>
    <property type="match status" value="5"/>
</dbReference>
<comment type="caution">
    <text evidence="12">The sequence shown here is derived from an EMBL/GenBank/DDBJ whole genome shotgun (WGS) entry which is preliminary data.</text>
</comment>
<feature type="region of interest" description="Disordered" evidence="10">
    <location>
        <begin position="391"/>
        <end position="413"/>
    </location>
</feature>
<feature type="domain" description="C2H2-type" evidence="11">
    <location>
        <begin position="175"/>
        <end position="206"/>
    </location>
</feature>
<feature type="domain" description="C2H2-type" evidence="11">
    <location>
        <begin position="314"/>
        <end position="344"/>
    </location>
</feature>
<dbReference type="SMART" id="SM00355">
    <property type="entry name" value="ZnF_C2H2"/>
    <property type="match status" value="10"/>
</dbReference>
<feature type="compositionally biased region" description="Basic and acidic residues" evidence="10">
    <location>
        <begin position="7"/>
        <end position="20"/>
    </location>
</feature>
<dbReference type="PROSITE" id="PS00028">
    <property type="entry name" value="ZINC_FINGER_C2H2_1"/>
    <property type="match status" value="6"/>
</dbReference>
<dbReference type="EMBL" id="AYSA01000284">
    <property type="protein sequence ID" value="ESZ93867.1"/>
    <property type="molecule type" value="Genomic_DNA"/>
</dbReference>
<proteinExistence type="predicted"/>
<dbReference type="PANTHER" id="PTHR46179:SF13">
    <property type="entry name" value="C2H2-TYPE DOMAIN-CONTAINING PROTEIN"/>
    <property type="match status" value="1"/>
</dbReference>
<dbReference type="OrthoDB" id="4748970at2759"/>
<dbReference type="HOGENOM" id="CLU_002678_91_1_1"/>
<accession>W9CAV2</accession>
<organism evidence="12 13">
    <name type="scientific">Sclerotinia borealis (strain F-4128)</name>
    <dbReference type="NCBI Taxonomy" id="1432307"/>
    <lineage>
        <taxon>Eukaryota</taxon>
        <taxon>Fungi</taxon>
        <taxon>Dikarya</taxon>
        <taxon>Ascomycota</taxon>
        <taxon>Pezizomycotina</taxon>
        <taxon>Leotiomycetes</taxon>
        <taxon>Helotiales</taxon>
        <taxon>Sclerotiniaceae</taxon>
        <taxon>Sclerotinia</taxon>
    </lineage>
</organism>
<keyword evidence="3" id="KW-0677">Repeat</keyword>
<feature type="domain" description="C2H2-type" evidence="11">
    <location>
        <begin position="84"/>
        <end position="113"/>
    </location>
</feature>
<evidence type="ECO:0000259" key="11">
    <source>
        <dbReference type="PROSITE" id="PS50157"/>
    </source>
</evidence>
<dbReference type="FunFam" id="3.30.160.60:FF:000125">
    <property type="entry name" value="Putative zinc finger protein 143"/>
    <property type="match status" value="1"/>
</dbReference>
<evidence type="ECO:0000256" key="8">
    <source>
        <dbReference type="ARBA" id="ARBA00023242"/>
    </source>
</evidence>
<evidence type="ECO:0000256" key="3">
    <source>
        <dbReference type="ARBA" id="ARBA00022737"/>
    </source>
</evidence>
<feature type="region of interest" description="Disordered" evidence="10">
    <location>
        <begin position="27"/>
        <end position="76"/>
    </location>
</feature>
<dbReference type="STRING" id="1432307.W9CAV2"/>
<evidence type="ECO:0000256" key="2">
    <source>
        <dbReference type="ARBA" id="ARBA00022723"/>
    </source>
</evidence>
<feature type="region of interest" description="Disordered" evidence="10">
    <location>
        <begin position="1"/>
        <end position="20"/>
    </location>
</feature>
<dbReference type="Proteomes" id="UP000019487">
    <property type="component" value="Unassembled WGS sequence"/>
</dbReference>
<comment type="subcellular location">
    <subcellularLocation>
        <location evidence="1">Nucleus</location>
    </subcellularLocation>
</comment>
<evidence type="ECO:0000256" key="4">
    <source>
        <dbReference type="ARBA" id="ARBA00022771"/>
    </source>
</evidence>